<keyword evidence="2" id="KW-1185">Reference proteome</keyword>
<proteinExistence type="predicted"/>
<accession>A0ABQ5XUW9</accession>
<evidence type="ECO:0000313" key="2">
    <source>
        <dbReference type="Proteomes" id="UP001156670"/>
    </source>
</evidence>
<evidence type="ECO:0008006" key="3">
    <source>
        <dbReference type="Google" id="ProtNLM"/>
    </source>
</evidence>
<dbReference type="NCBIfam" id="TIGR02523">
    <property type="entry name" value="type_IV_pilV"/>
    <property type="match status" value="1"/>
</dbReference>
<organism evidence="1 2">
    <name type="scientific">Dyella acidisoli</name>
    <dbReference type="NCBI Taxonomy" id="1867834"/>
    <lineage>
        <taxon>Bacteria</taxon>
        <taxon>Pseudomonadati</taxon>
        <taxon>Pseudomonadota</taxon>
        <taxon>Gammaproteobacteria</taxon>
        <taxon>Lysobacterales</taxon>
        <taxon>Rhodanobacteraceae</taxon>
        <taxon>Dyella</taxon>
    </lineage>
</organism>
<dbReference type="InterPro" id="IPR013362">
    <property type="entry name" value="Pilus_4_PilV"/>
</dbReference>
<gene>
    <name evidence="1" type="ORF">GCM10007901_40970</name>
</gene>
<comment type="caution">
    <text evidence="1">The sequence shown here is derived from an EMBL/GenBank/DDBJ whole genome shotgun (WGS) entry which is preliminary data.</text>
</comment>
<dbReference type="EMBL" id="BSOB01000057">
    <property type="protein sequence ID" value="GLQ95142.1"/>
    <property type="molecule type" value="Genomic_DNA"/>
</dbReference>
<reference evidence="2" key="1">
    <citation type="journal article" date="2019" name="Int. J. Syst. Evol. Microbiol.">
        <title>The Global Catalogue of Microorganisms (GCM) 10K type strain sequencing project: providing services to taxonomists for standard genome sequencing and annotation.</title>
        <authorList>
            <consortium name="The Broad Institute Genomics Platform"/>
            <consortium name="The Broad Institute Genome Sequencing Center for Infectious Disease"/>
            <person name="Wu L."/>
            <person name="Ma J."/>
        </authorList>
    </citation>
    <scope>NUCLEOTIDE SEQUENCE [LARGE SCALE GENOMIC DNA]</scope>
    <source>
        <strain evidence="2">NBRC 111980</strain>
    </source>
</reference>
<evidence type="ECO:0000313" key="1">
    <source>
        <dbReference type="EMBL" id="GLQ95142.1"/>
    </source>
</evidence>
<dbReference type="Proteomes" id="UP001156670">
    <property type="component" value="Unassembled WGS sequence"/>
</dbReference>
<protein>
    <recommendedName>
        <fullName evidence="3">Type IV pilus modification protein PilV</fullName>
    </recommendedName>
</protein>
<name>A0ABQ5XUW9_9GAMM</name>
<sequence>MIEVLVAMLVFSVGLLGAAGLMVLAARSNQVAYLRTQVTFLAQNMAERMQANPIGVWNGEYNGRYPDTSAQDCASGCTPSQLALHDRQRWSSQLKTFLPHVEASIRCSSEGLSHPPAREQLPLRPPYGGNCSMVVSWAERRLTEVDAPRQSFAWEFQP</sequence>